<proteinExistence type="predicted"/>
<dbReference type="AlphaFoldDB" id="A0A4P9XPA5"/>
<evidence type="ECO:0000313" key="4">
    <source>
        <dbReference type="Proteomes" id="UP000271241"/>
    </source>
</evidence>
<dbReference type="Pfam" id="PF13649">
    <property type="entry name" value="Methyltransf_25"/>
    <property type="match status" value="1"/>
</dbReference>
<feature type="domain" description="Methyltransferase" evidence="2">
    <location>
        <begin position="127"/>
        <end position="220"/>
    </location>
</feature>
<dbReference type="Gene3D" id="3.40.50.150">
    <property type="entry name" value="Vaccinia Virus protein VP39"/>
    <property type="match status" value="1"/>
</dbReference>
<organism evidence="3 4">
    <name type="scientific">Thamnocephalis sphaerospora</name>
    <dbReference type="NCBI Taxonomy" id="78915"/>
    <lineage>
        <taxon>Eukaryota</taxon>
        <taxon>Fungi</taxon>
        <taxon>Fungi incertae sedis</taxon>
        <taxon>Zoopagomycota</taxon>
        <taxon>Zoopagomycotina</taxon>
        <taxon>Zoopagomycetes</taxon>
        <taxon>Zoopagales</taxon>
        <taxon>Sigmoideomycetaceae</taxon>
        <taxon>Thamnocephalis</taxon>
    </lineage>
</organism>
<dbReference type="OrthoDB" id="2013972at2759"/>
<evidence type="ECO:0000313" key="3">
    <source>
        <dbReference type="EMBL" id="RKP07702.1"/>
    </source>
</evidence>
<keyword evidence="3" id="KW-0489">Methyltransferase</keyword>
<keyword evidence="3" id="KW-0808">Transferase</keyword>
<dbReference type="SUPFAM" id="SSF53335">
    <property type="entry name" value="S-adenosyl-L-methionine-dependent methyltransferases"/>
    <property type="match status" value="1"/>
</dbReference>
<gene>
    <name evidence="3" type="ORF">THASP1DRAFT_30480</name>
</gene>
<dbReference type="CDD" id="cd02440">
    <property type="entry name" value="AdoMet_MTases"/>
    <property type="match status" value="1"/>
</dbReference>
<evidence type="ECO:0000256" key="1">
    <source>
        <dbReference type="SAM" id="MobiDB-lite"/>
    </source>
</evidence>
<keyword evidence="4" id="KW-1185">Reference proteome</keyword>
<dbReference type="EMBL" id="KZ992683">
    <property type="protein sequence ID" value="RKP07702.1"/>
    <property type="molecule type" value="Genomic_DNA"/>
</dbReference>
<dbReference type="InterPro" id="IPR041698">
    <property type="entry name" value="Methyltransf_25"/>
</dbReference>
<evidence type="ECO:0000259" key="2">
    <source>
        <dbReference type="Pfam" id="PF13649"/>
    </source>
</evidence>
<dbReference type="GO" id="GO:0008168">
    <property type="term" value="F:methyltransferase activity"/>
    <property type="evidence" value="ECO:0007669"/>
    <property type="project" value="UniProtKB-KW"/>
</dbReference>
<name>A0A4P9XPA5_9FUNG</name>
<sequence>MGSLQSKALQSRAHSRGDSSSDASSRGKRKASTAWYRIRHGNRAAKSPSDTCTPVMANRYGQHTELSPISKPKWLESHAQMTLDTEGRFRMMPSDADDAERTAANHYVYKYVMRGNHLAKLDNPKRILDVGVENGVWLQEIATKFPKAKAIGIDIQDQLDYNKMPSNVSFVLADLLASEGLPFKDGYFDYVHMRSMRCFLPDDKWPQAIEALFRVTKPGGQIELFESCFDFSVNAPEPTRFIEMCTDLMRFGGLEREAVQHLDLLLEMAGFTDVRREVIAIPVGDWGDVPGRLIEKSFTVCLDRLRTVVEQHPTIGLEEYDYLREYCFDRLDTLRAHSPLYIYTARRPVIKGRSTTVMSSGHSN</sequence>
<accession>A0A4P9XPA5</accession>
<dbReference type="STRING" id="78915.A0A4P9XPA5"/>
<dbReference type="PANTHER" id="PTHR43591">
    <property type="entry name" value="METHYLTRANSFERASE"/>
    <property type="match status" value="1"/>
</dbReference>
<protein>
    <submittedName>
        <fullName evidence="3">S-adenosyl-L-methionine-dependent methyltransferase</fullName>
    </submittedName>
</protein>
<dbReference type="GO" id="GO:0032259">
    <property type="term" value="P:methylation"/>
    <property type="evidence" value="ECO:0007669"/>
    <property type="project" value="UniProtKB-KW"/>
</dbReference>
<feature type="region of interest" description="Disordered" evidence="1">
    <location>
        <begin position="1"/>
        <end position="34"/>
    </location>
</feature>
<reference evidence="4" key="1">
    <citation type="journal article" date="2018" name="Nat. Microbiol.">
        <title>Leveraging single-cell genomics to expand the fungal tree of life.</title>
        <authorList>
            <person name="Ahrendt S.R."/>
            <person name="Quandt C.A."/>
            <person name="Ciobanu D."/>
            <person name="Clum A."/>
            <person name="Salamov A."/>
            <person name="Andreopoulos B."/>
            <person name="Cheng J.F."/>
            <person name="Woyke T."/>
            <person name="Pelin A."/>
            <person name="Henrissat B."/>
            <person name="Reynolds N.K."/>
            <person name="Benny G.L."/>
            <person name="Smith M.E."/>
            <person name="James T.Y."/>
            <person name="Grigoriev I.V."/>
        </authorList>
    </citation>
    <scope>NUCLEOTIDE SEQUENCE [LARGE SCALE GENOMIC DNA]</scope>
    <source>
        <strain evidence="4">RSA 1356</strain>
    </source>
</reference>
<dbReference type="InterPro" id="IPR029063">
    <property type="entry name" value="SAM-dependent_MTases_sf"/>
</dbReference>
<dbReference type="Proteomes" id="UP000271241">
    <property type="component" value="Unassembled WGS sequence"/>
</dbReference>
<dbReference type="PANTHER" id="PTHR43591:SF110">
    <property type="entry name" value="RHODANESE DOMAIN-CONTAINING PROTEIN"/>
    <property type="match status" value="1"/>
</dbReference>